<feature type="transmembrane region" description="Helical" evidence="7">
    <location>
        <begin position="215"/>
        <end position="234"/>
    </location>
</feature>
<dbReference type="AlphaFoldDB" id="A0AB74UCI8"/>
<feature type="transmembrane region" description="Helical" evidence="7">
    <location>
        <begin position="298"/>
        <end position="320"/>
    </location>
</feature>
<dbReference type="InterPro" id="IPR050833">
    <property type="entry name" value="Poly_Biosynth_Transport"/>
</dbReference>
<feature type="transmembrane region" description="Helical" evidence="7">
    <location>
        <begin position="21"/>
        <end position="44"/>
    </location>
</feature>
<evidence type="ECO:0000256" key="4">
    <source>
        <dbReference type="ARBA" id="ARBA00022692"/>
    </source>
</evidence>
<keyword evidence="6 7" id="KW-0472">Membrane</keyword>
<dbReference type="EMBL" id="CP159578">
    <property type="protein sequence ID" value="XCJ79099.1"/>
    <property type="molecule type" value="Genomic_DNA"/>
</dbReference>
<feature type="transmembrane region" description="Helical" evidence="7">
    <location>
        <begin position="168"/>
        <end position="195"/>
    </location>
</feature>
<keyword evidence="4 7" id="KW-0812">Transmembrane</keyword>
<evidence type="ECO:0000256" key="1">
    <source>
        <dbReference type="ARBA" id="ARBA00004651"/>
    </source>
</evidence>
<sequence length="427" mass="46079">MNPFAFRSHLARRENSPLLRGLVAFGSAEMINRVVRILAIVVIARQVSPTIMGVAALALSLFEVVRALANAGVGQRIIAASEDALAATCNTAFRLFWCWCVGVAAIQLALAGALHLFGMREIPLMLALLSGVYLFMPAGLVQVFLLMREERFGTIARIATVQNVSDHLLTLLFVLIWPSAWAIVLPKLVTAPVWLVLVRRAKRWMPQPEAGHVPWRAFMGFAVGVLITEMVNVARTQLDKLIVGAVFGVKALGIYYFAFNAGLGITTSFVMALGQILFPYICRADDLAERRRRCHKGLMLALVVFLPLLLLQVCLAPWYVPLIFGVQWTPSAPLVSILGLGAMPMIFAAVASAWLRALDQPGVEAMMSSLATAAALGGLAAFAGWGLMAAAGAYVAGLALILIPGSIWCLRQDGGIVSRMPFKRACA</sequence>
<evidence type="ECO:0000256" key="7">
    <source>
        <dbReference type="SAM" id="Phobius"/>
    </source>
</evidence>
<proteinExistence type="inferred from homology"/>
<feature type="transmembrane region" description="Helical" evidence="7">
    <location>
        <begin position="50"/>
        <end position="69"/>
    </location>
</feature>
<reference evidence="8" key="1">
    <citation type="submission" date="2024-06" db="EMBL/GenBank/DDBJ databases">
        <title>Complete genome of Salinicola endophyticus HNIBRBA4755.</title>
        <authorList>
            <person name="Shin S.Y."/>
            <person name="Kang H."/>
            <person name="Song J."/>
        </authorList>
    </citation>
    <scope>NUCLEOTIDE SEQUENCE</scope>
    <source>
        <strain evidence="8">HNIBRBA4755</strain>
    </source>
</reference>
<feature type="transmembrane region" description="Helical" evidence="7">
    <location>
        <begin position="332"/>
        <end position="355"/>
    </location>
</feature>
<dbReference type="PANTHER" id="PTHR30250:SF10">
    <property type="entry name" value="LIPOPOLYSACCHARIDE BIOSYNTHESIS PROTEIN WZXC"/>
    <property type="match status" value="1"/>
</dbReference>
<feature type="transmembrane region" description="Helical" evidence="7">
    <location>
        <begin position="391"/>
        <end position="410"/>
    </location>
</feature>
<dbReference type="GO" id="GO:0005886">
    <property type="term" value="C:plasma membrane"/>
    <property type="evidence" value="ECO:0007669"/>
    <property type="project" value="UniProtKB-SubCell"/>
</dbReference>
<feature type="transmembrane region" description="Helical" evidence="7">
    <location>
        <begin position="95"/>
        <end position="118"/>
    </location>
</feature>
<feature type="transmembrane region" description="Helical" evidence="7">
    <location>
        <begin position="265"/>
        <end position="282"/>
    </location>
</feature>
<feature type="transmembrane region" description="Helical" evidence="7">
    <location>
        <begin position="367"/>
        <end position="385"/>
    </location>
</feature>
<feature type="transmembrane region" description="Helical" evidence="7">
    <location>
        <begin position="241"/>
        <end position="259"/>
    </location>
</feature>
<evidence type="ECO:0000256" key="2">
    <source>
        <dbReference type="ARBA" id="ARBA00007430"/>
    </source>
</evidence>
<protein>
    <submittedName>
        <fullName evidence="8">Oligosaccharide flippase family protein</fullName>
    </submittedName>
</protein>
<evidence type="ECO:0000256" key="3">
    <source>
        <dbReference type="ARBA" id="ARBA00022475"/>
    </source>
</evidence>
<comment type="similarity">
    <text evidence="2">Belongs to the polysaccharide synthase family.</text>
</comment>
<gene>
    <name evidence="8" type="ORF">ABV408_16875</name>
</gene>
<evidence type="ECO:0000256" key="5">
    <source>
        <dbReference type="ARBA" id="ARBA00022989"/>
    </source>
</evidence>
<name>A0AB74UCI8_9GAMM</name>
<dbReference type="PANTHER" id="PTHR30250">
    <property type="entry name" value="PST FAMILY PREDICTED COLANIC ACID TRANSPORTER"/>
    <property type="match status" value="1"/>
</dbReference>
<organism evidence="8">
    <name type="scientific">Salinicola endophyticus</name>
    <dbReference type="NCBI Taxonomy" id="1949083"/>
    <lineage>
        <taxon>Bacteria</taxon>
        <taxon>Pseudomonadati</taxon>
        <taxon>Pseudomonadota</taxon>
        <taxon>Gammaproteobacteria</taxon>
        <taxon>Oceanospirillales</taxon>
        <taxon>Halomonadaceae</taxon>
        <taxon>Salinicola</taxon>
    </lineage>
</organism>
<dbReference type="Pfam" id="PF13440">
    <property type="entry name" value="Polysacc_synt_3"/>
    <property type="match status" value="1"/>
</dbReference>
<accession>A0AB74UCI8</accession>
<dbReference type="RefSeq" id="WP_353980053.1">
    <property type="nucleotide sequence ID" value="NZ_CP159578.1"/>
</dbReference>
<keyword evidence="5 7" id="KW-1133">Transmembrane helix</keyword>
<feature type="transmembrane region" description="Helical" evidence="7">
    <location>
        <begin position="124"/>
        <end position="147"/>
    </location>
</feature>
<evidence type="ECO:0000256" key="6">
    <source>
        <dbReference type="ARBA" id="ARBA00023136"/>
    </source>
</evidence>
<evidence type="ECO:0000313" key="8">
    <source>
        <dbReference type="EMBL" id="XCJ79099.1"/>
    </source>
</evidence>
<comment type="subcellular location">
    <subcellularLocation>
        <location evidence="1">Cell membrane</location>
        <topology evidence="1">Multi-pass membrane protein</topology>
    </subcellularLocation>
</comment>
<keyword evidence="3" id="KW-1003">Cell membrane</keyword>